<evidence type="ECO:0008006" key="4">
    <source>
        <dbReference type="Google" id="ProtNLM"/>
    </source>
</evidence>
<evidence type="ECO:0000313" key="3">
    <source>
        <dbReference type="Proteomes" id="UP000617355"/>
    </source>
</evidence>
<dbReference type="Proteomes" id="UP000617355">
    <property type="component" value="Unassembled WGS sequence"/>
</dbReference>
<keyword evidence="1" id="KW-1133">Transmembrane helix</keyword>
<organism evidence="2 3">
    <name type="scientific">Sinisalibacter lacisalsi</name>
    <dbReference type="NCBI Taxonomy" id="1526570"/>
    <lineage>
        <taxon>Bacteria</taxon>
        <taxon>Pseudomonadati</taxon>
        <taxon>Pseudomonadota</taxon>
        <taxon>Alphaproteobacteria</taxon>
        <taxon>Rhodobacterales</taxon>
        <taxon>Roseobacteraceae</taxon>
        <taxon>Sinisalibacter</taxon>
    </lineage>
</organism>
<evidence type="ECO:0000256" key="1">
    <source>
        <dbReference type="SAM" id="Phobius"/>
    </source>
</evidence>
<feature type="transmembrane region" description="Helical" evidence="1">
    <location>
        <begin position="12"/>
        <end position="33"/>
    </location>
</feature>
<keyword evidence="1" id="KW-0472">Membrane</keyword>
<name>A0ABQ1QRF3_9RHOB</name>
<reference evidence="3" key="1">
    <citation type="journal article" date="2019" name="Int. J. Syst. Evol. Microbiol.">
        <title>The Global Catalogue of Microorganisms (GCM) 10K type strain sequencing project: providing services to taxonomists for standard genome sequencing and annotation.</title>
        <authorList>
            <consortium name="The Broad Institute Genomics Platform"/>
            <consortium name="The Broad Institute Genome Sequencing Center for Infectious Disease"/>
            <person name="Wu L."/>
            <person name="Ma J."/>
        </authorList>
    </citation>
    <scope>NUCLEOTIDE SEQUENCE [LARGE SCALE GENOMIC DNA]</scope>
    <source>
        <strain evidence="3">CGMCC 1.12922</strain>
    </source>
</reference>
<gene>
    <name evidence="2" type="ORF">GCM10011358_23080</name>
</gene>
<keyword evidence="3" id="KW-1185">Reference proteome</keyword>
<comment type="caution">
    <text evidence="2">The sequence shown here is derived from an EMBL/GenBank/DDBJ whole genome shotgun (WGS) entry which is preliminary data.</text>
</comment>
<dbReference type="EMBL" id="BMGI01000003">
    <property type="protein sequence ID" value="GGD38609.1"/>
    <property type="molecule type" value="Genomic_DNA"/>
</dbReference>
<protein>
    <recommendedName>
        <fullName evidence="4">DUF2946 domain-containing protein</fullName>
    </recommendedName>
</protein>
<accession>A0ABQ1QRF3</accession>
<sequence length="138" mass="14175">MQARGLISLHAIAGPIARVAALFAMLVQFAFYADHIGAMAAKATGSGAPDARFGFLEICTGNGIEVIAIGDGPVDPAHACPICENASVMAFGEPPAMALPGFALVPLDMAWEFAPGADTAALRFPGNRPIRAPPAMRS</sequence>
<keyword evidence="1" id="KW-0812">Transmembrane</keyword>
<evidence type="ECO:0000313" key="2">
    <source>
        <dbReference type="EMBL" id="GGD38609.1"/>
    </source>
</evidence>
<dbReference type="RefSeq" id="WP_188527804.1">
    <property type="nucleotide sequence ID" value="NZ_BMGI01000003.1"/>
</dbReference>
<proteinExistence type="predicted"/>